<feature type="domain" description="JAB" evidence="6">
    <location>
        <begin position="26"/>
        <end position="117"/>
    </location>
</feature>
<keyword evidence="5" id="KW-0482">Metalloprotease</keyword>
<evidence type="ECO:0000256" key="2">
    <source>
        <dbReference type="ARBA" id="ARBA00022723"/>
    </source>
</evidence>
<accession>Q702D0</accession>
<keyword evidence="1" id="KW-0645">Protease</keyword>
<dbReference type="EMBL" id="AJ627420">
    <property type="protein sequence ID" value="CAF28694.1"/>
    <property type="molecule type" value="Genomic_DNA"/>
</dbReference>
<dbReference type="InterPro" id="IPR028090">
    <property type="entry name" value="JAB_dom_prok"/>
</dbReference>
<dbReference type="GO" id="GO:0008237">
    <property type="term" value="F:metallopeptidase activity"/>
    <property type="evidence" value="ECO:0007669"/>
    <property type="project" value="UniProtKB-KW"/>
</dbReference>
<evidence type="ECO:0000256" key="4">
    <source>
        <dbReference type="ARBA" id="ARBA00022833"/>
    </source>
</evidence>
<dbReference type="SUPFAM" id="SSF102712">
    <property type="entry name" value="JAB1/MPN domain"/>
    <property type="match status" value="1"/>
</dbReference>
<dbReference type="Pfam" id="PF14464">
    <property type="entry name" value="Prok-JAB"/>
    <property type="match status" value="1"/>
</dbReference>
<evidence type="ECO:0000259" key="6">
    <source>
        <dbReference type="Pfam" id="PF14464"/>
    </source>
</evidence>
<dbReference type="Gene3D" id="3.40.140.10">
    <property type="entry name" value="Cytidine Deaminase, domain 2"/>
    <property type="match status" value="1"/>
</dbReference>
<sequence>MFFGKKKTQTRIPVRRMVVLARQAADGVITYAKSCHPNEGILILQGKHKENTTFITGLVIPPFSTHGPFYSGFSGYELPFDLSYIGTVHSHPSGSMRPSLEDLHNYFGVVSLIISHPYDYQTISAFDRNGNSLDLEISAE</sequence>
<keyword evidence="3" id="KW-0378">Hydrolase</keyword>
<protein>
    <recommendedName>
        <fullName evidence="6">JAB domain-containing protein</fullName>
    </recommendedName>
</protein>
<organism evidence="7">
    <name type="scientific">uncultured crenarchaeote</name>
    <dbReference type="NCBI Taxonomy" id="29281"/>
    <lineage>
        <taxon>Archaea</taxon>
        <taxon>Thermoproteota</taxon>
        <taxon>environmental samples</taxon>
    </lineage>
</organism>
<dbReference type="AlphaFoldDB" id="Q702D0"/>
<evidence type="ECO:0000256" key="5">
    <source>
        <dbReference type="ARBA" id="ARBA00023049"/>
    </source>
</evidence>
<proteinExistence type="predicted"/>
<reference evidence="7" key="1">
    <citation type="journal article" date="2004" name="Environ. Microbiol.">
        <title>Characterization of Large-Insert DNA Libraries from Soil for Environmental Genomic Studies of Archaea.</title>
        <authorList>
            <person name="Treusch A.H."/>
            <person name="Kletzin A."/>
            <person name="Raddatz G."/>
            <person name="Ochsenreiter T."/>
            <person name="Quaiser A."/>
            <person name="Meurer G."/>
            <person name="Schuster S.C."/>
            <person name="Schleper C."/>
        </authorList>
    </citation>
    <scope>NUCLEOTIDE SEQUENCE</scope>
</reference>
<name>Q702D0_9CREN</name>
<keyword evidence="2" id="KW-0479">Metal-binding</keyword>
<keyword evidence="4" id="KW-0862">Zinc</keyword>
<dbReference type="CDD" id="cd08072">
    <property type="entry name" value="MPN_archaeal"/>
    <property type="match status" value="1"/>
</dbReference>
<evidence type="ECO:0000313" key="7">
    <source>
        <dbReference type="EMBL" id="CAF28694.1"/>
    </source>
</evidence>
<evidence type="ECO:0000256" key="3">
    <source>
        <dbReference type="ARBA" id="ARBA00022801"/>
    </source>
</evidence>
<dbReference type="GO" id="GO:0046872">
    <property type="term" value="F:metal ion binding"/>
    <property type="evidence" value="ECO:0007669"/>
    <property type="project" value="UniProtKB-KW"/>
</dbReference>
<evidence type="ECO:0000256" key="1">
    <source>
        <dbReference type="ARBA" id="ARBA00022670"/>
    </source>
</evidence>
<dbReference type="GO" id="GO:0006508">
    <property type="term" value="P:proteolysis"/>
    <property type="evidence" value="ECO:0007669"/>
    <property type="project" value="UniProtKB-KW"/>
</dbReference>